<dbReference type="RefSeq" id="WP_406583544.1">
    <property type="nucleotide sequence ID" value="NZ_JBJHQH010000034.1"/>
</dbReference>
<dbReference type="Gene3D" id="1.20.5.1930">
    <property type="match status" value="1"/>
</dbReference>
<reference evidence="11 12" key="1">
    <citation type="submission" date="2024-11" db="EMBL/GenBank/DDBJ databases">
        <authorList>
            <person name="Lucas J.A."/>
        </authorList>
    </citation>
    <scope>NUCLEOTIDE SEQUENCE [LARGE SCALE GENOMIC DNA]</scope>
    <source>
        <strain evidence="11 12">Z 5.4</strain>
    </source>
</reference>
<accession>A0ABW8RNN4</accession>
<keyword evidence="12" id="KW-1185">Reference proteome</keyword>
<name>A0ABW8RNN4_9BACI</name>
<evidence type="ECO:0000256" key="4">
    <source>
        <dbReference type="ARBA" id="ARBA00022679"/>
    </source>
</evidence>
<keyword evidence="5" id="KW-0547">Nucleotide-binding</keyword>
<evidence type="ECO:0000256" key="6">
    <source>
        <dbReference type="ARBA" id="ARBA00022777"/>
    </source>
</evidence>
<feature type="domain" description="Histidine kinase/HSP90-like ATPase" evidence="9">
    <location>
        <begin position="126"/>
        <end position="216"/>
    </location>
</feature>
<dbReference type="PANTHER" id="PTHR24421">
    <property type="entry name" value="NITRATE/NITRITE SENSOR PROTEIN NARX-RELATED"/>
    <property type="match status" value="1"/>
</dbReference>
<dbReference type="InterPro" id="IPR011712">
    <property type="entry name" value="Sig_transdc_His_kin_sub3_dim/P"/>
</dbReference>
<organism evidence="11 12">
    <name type="scientific">Bacillus salipaludis</name>
    <dbReference type="NCBI Taxonomy" id="2547811"/>
    <lineage>
        <taxon>Bacteria</taxon>
        <taxon>Bacillati</taxon>
        <taxon>Bacillota</taxon>
        <taxon>Bacilli</taxon>
        <taxon>Bacillales</taxon>
        <taxon>Bacillaceae</taxon>
        <taxon>Bacillus</taxon>
    </lineage>
</organism>
<evidence type="ECO:0000313" key="11">
    <source>
        <dbReference type="EMBL" id="MFK9095140.1"/>
    </source>
</evidence>
<feature type="domain" description="Signal transduction histidine kinase subgroup 3 dimerisation and phosphoacceptor" evidence="10">
    <location>
        <begin position="22"/>
        <end position="85"/>
    </location>
</feature>
<evidence type="ECO:0000256" key="7">
    <source>
        <dbReference type="ARBA" id="ARBA00022840"/>
    </source>
</evidence>
<evidence type="ECO:0000313" key="12">
    <source>
        <dbReference type="Proteomes" id="UP001623041"/>
    </source>
</evidence>
<comment type="catalytic activity">
    <reaction evidence="1">
        <text>ATP + protein L-histidine = ADP + protein N-phospho-L-histidine.</text>
        <dbReference type="EC" id="2.7.13.3"/>
    </reaction>
</comment>
<keyword evidence="3" id="KW-0597">Phosphoprotein</keyword>
<keyword evidence="4" id="KW-0808">Transferase</keyword>
<dbReference type="Gene3D" id="3.30.565.10">
    <property type="entry name" value="Histidine kinase-like ATPase, C-terminal domain"/>
    <property type="match status" value="1"/>
</dbReference>
<dbReference type="InterPro" id="IPR050482">
    <property type="entry name" value="Sensor_HK_TwoCompSys"/>
</dbReference>
<dbReference type="PANTHER" id="PTHR24421:SF10">
    <property type="entry name" value="NITRATE_NITRITE SENSOR PROTEIN NARQ"/>
    <property type="match status" value="1"/>
</dbReference>
<evidence type="ECO:0000259" key="10">
    <source>
        <dbReference type="Pfam" id="PF07730"/>
    </source>
</evidence>
<proteinExistence type="predicted"/>
<keyword evidence="6 11" id="KW-0418">Kinase</keyword>
<dbReference type="Pfam" id="PF02518">
    <property type="entry name" value="HATPase_c"/>
    <property type="match status" value="1"/>
</dbReference>
<evidence type="ECO:0000256" key="3">
    <source>
        <dbReference type="ARBA" id="ARBA00022553"/>
    </source>
</evidence>
<dbReference type="InterPro" id="IPR003594">
    <property type="entry name" value="HATPase_dom"/>
</dbReference>
<sequence>MENLRTNQISSYIIQSQEEEIKRIALELHEGVGQNLYSILTGLQFVESTTKEPNMKNYVREMESLIEKTIQEIRLLSVELHPPALTNLGLLPAMKSYIRLYTSTFGILVDLESTGEEKLIPERNRIAVFRVCQEALANIAKYADTSNVKMNFIWNKAELKITIHDFGQGFQLEEHNDQHHSSGIAAMKERMLLTGGQCTISSKIGEGTSIELSLPF</sequence>
<dbReference type="SUPFAM" id="SSF55874">
    <property type="entry name" value="ATPase domain of HSP90 chaperone/DNA topoisomerase II/histidine kinase"/>
    <property type="match status" value="1"/>
</dbReference>
<dbReference type="GO" id="GO:0016301">
    <property type="term" value="F:kinase activity"/>
    <property type="evidence" value="ECO:0007669"/>
    <property type="project" value="UniProtKB-KW"/>
</dbReference>
<evidence type="ECO:0000256" key="1">
    <source>
        <dbReference type="ARBA" id="ARBA00000085"/>
    </source>
</evidence>
<keyword evidence="7" id="KW-0067">ATP-binding</keyword>
<evidence type="ECO:0000256" key="2">
    <source>
        <dbReference type="ARBA" id="ARBA00012438"/>
    </source>
</evidence>
<dbReference type="EC" id="2.7.13.3" evidence="2"/>
<dbReference type="CDD" id="cd16917">
    <property type="entry name" value="HATPase_UhpB-NarQ-NarX-like"/>
    <property type="match status" value="1"/>
</dbReference>
<keyword evidence="8" id="KW-0902">Two-component regulatory system</keyword>
<evidence type="ECO:0000259" key="9">
    <source>
        <dbReference type="Pfam" id="PF02518"/>
    </source>
</evidence>
<protein>
    <recommendedName>
        <fullName evidence="2">histidine kinase</fullName>
        <ecNumber evidence="2">2.7.13.3</ecNumber>
    </recommendedName>
</protein>
<dbReference type="Pfam" id="PF07730">
    <property type="entry name" value="HisKA_3"/>
    <property type="match status" value="1"/>
</dbReference>
<comment type="caution">
    <text evidence="11">The sequence shown here is derived from an EMBL/GenBank/DDBJ whole genome shotgun (WGS) entry which is preliminary data.</text>
</comment>
<dbReference type="EMBL" id="JBJHQH010000034">
    <property type="protein sequence ID" value="MFK9095140.1"/>
    <property type="molecule type" value="Genomic_DNA"/>
</dbReference>
<evidence type="ECO:0000256" key="8">
    <source>
        <dbReference type="ARBA" id="ARBA00023012"/>
    </source>
</evidence>
<gene>
    <name evidence="11" type="ORF">ACJEBI_27240</name>
</gene>
<dbReference type="Proteomes" id="UP001623041">
    <property type="component" value="Unassembled WGS sequence"/>
</dbReference>
<dbReference type="InterPro" id="IPR036890">
    <property type="entry name" value="HATPase_C_sf"/>
</dbReference>
<evidence type="ECO:0000256" key="5">
    <source>
        <dbReference type="ARBA" id="ARBA00022741"/>
    </source>
</evidence>